<proteinExistence type="predicted"/>
<dbReference type="AlphaFoldDB" id="B2W2N1"/>
<dbReference type="Proteomes" id="UP000001471">
    <property type="component" value="Unassembled WGS sequence"/>
</dbReference>
<name>B2W2N1_PYRTR</name>
<dbReference type="HOGENOM" id="CLU_1422073_0_0_1"/>
<organism evidence="1 2">
    <name type="scientific">Pyrenophora tritici-repentis (strain Pt-1C-BFP)</name>
    <name type="common">Wheat tan spot fungus</name>
    <name type="synonym">Drechslera tritici-repentis</name>
    <dbReference type="NCBI Taxonomy" id="426418"/>
    <lineage>
        <taxon>Eukaryota</taxon>
        <taxon>Fungi</taxon>
        <taxon>Dikarya</taxon>
        <taxon>Ascomycota</taxon>
        <taxon>Pezizomycotina</taxon>
        <taxon>Dothideomycetes</taxon>
        <taxon>Pleosporomycetidae</taxon>
        <taxon>Pleosporales</taxon>
        <taxon>Pleosporineae</taxon>
        <taxon>Pleosporaceae</taxon>
        <taxon>Pyrenophora</taxon>
    </lineage>
</organism>
<accession>B2W2N1</accession>
<evidence type="ECO:0000313" key="1">
    <source>
        <dbReference type="EMBL" id="EDU46517.1"/>
    </source>
</evidence>
<gene>
    <name evidence="1" type="ORF">PTRG_03679</name>
</gene>
<protein>
    <submittedName>
        <fullName evidence="1">Uncharacterized protein</fullName>
    </submittedName>
</protein>
<sequence>MQLLAGDFVRIAQLWRAGSASPVQDTSPDDLKRPPKGSALCSLSLMRPHRYRHIIPAKGSLAVQSVVRNALSTAAAVQQLSDRLMLLQSRRASKPYAVCRMALQKSRTSLKIAPGQQRPPMSLCSFRRRISTNVRPDSSGNTSGYTRFAQPEGTRGAICISLVLVLPSSFSNRASLAVDVARVWVAKKLER</sequence>
<dbReference type="EMBL" id="DS231617">
    <property type="protein sequence ID" value="EDU46517.1"/>
    <property type="molecule type" value="Genomic_DNA"/>
</dbReference>
<reference evidence="2" key="1">
    <citation type="journal article" date="2013" name="G3 (Bethesda)">
        <title>Comparative genomics of a plant-pathogenic fungus, Pyrenophora tritici-repentis, reveals transduplication and the impact of repeat elements on pathogenicity and population divergence.</title>
        <authorList>
            <person name="Manning V.A."/>
            <person name="Pandelova I."/>
            <person name="Dhillon B."/>
            <person name="Wilhelm L.J."/>
            <person name="Goodwin S.B."/>
            <person name="Berlin A.M."/>
            <person name="Figueroa M."/>
            <person name="Freitag M."/>
            <person name="Hane J.K."/>
            <person name="Henrissat B."/>
            <person name="Holman W.H."/>
            <person name="Kodira C.D."/>
            <person name="Martin J."/>
            <person name="Oliver R.P."/>
            <person name="Robbertse B."/>
            <person name="Schackwitz W."/>
            <person name="Schwartz D.C."/>
            <person name="Spatafora J.W."/>
            <person name="Turgeon B.G."/>
            <person name="Yandava C."/>
            <person name="Young S."/>
            <person name="Zhou S."/>
            <person name="Zeng Q."/>
            <person name="Grigoriev I.V."/>
            <person name="Ma L.-J."/>
            <person name="Ciuffetti L.M."/>
        </authorList>
    </citation>
    <scope>NUCLEOTIDE SEQUENCE [LARGE SCALE GENOMIC DNA]</scope>
    <source>
        <strain evidence="2">Pt-1C-BFP</strain>
    </source>
</reference>
<dbReference type="InParanoid" id="B2W2N1"/>
<evidence type="ECO:0000313" key="2">
    <source>
        <dbReference type="Proteomes" id="UP000001471"/>
    </source>
</evidence>